<evidence type="ECO:0000256" key="1">
    <source>
        <dbReference type="ARBA" id="ARBA00022475"/>
    </source>
</evidence>
<dbReference type="GO" id="GO:0016746">
    <property type="term" value="F:acyltransferase activity"/>
    <property type="evidence" value="ECO:0007669"/>
    <property type="project" value="UniProtKB-KW"/>
</dbReference>
<evidence type="ECO:0000256" key="5">
    <source>
        <dbReference type="ARBA" id="ARBA00022989"/>
    </source>
</evidence>
<evidence type="ECO:0000313" key="12">
    <source>
        <dbReference type="Proteomes" id="UP001161691"/>
    </source>
</evidence>
<dbReference type="InterPro" id="IPR003811">
    <property type="entry name" value="G3P_acylTferase_PlsY"/>
</dbReference>
<reference evidence="11" key="1">
    <citation type="submission" date="2023-04" db="EMBL/GenBank/DDBJ databases">
        <title>Comparative genomic analysis of Cohnella hashimotonis sp. nov., isolated from the International Space Station.</title>
        <authorList>
            <person name="Venkateswaran K."/>
            <person name="Simpson A."/>
        </authorList>
    </citation>
    <scope>NUCLEOTIDE SEQUENCE</scope>
    <source>
        <strain evidence="11">F6_2S_P_1</strain>
    </source>
</reference>
<keyword evidence="7 10" id="KW-0472">Membrane</keyword>
<keyword evidence="9" id="KW-1208">Phospholipid metabolism</keyword>
<evidence type="ECO:0000256" key="3">
    <source>
        <dbReference type="ARBA" id="ARBA00022679"/>
    </source>
</evidence>
<keyword evidence="3 11" id="KW-0808">Transferase</keyword>
<evidence type="ECO:0000256" key="8">
    <source>
        <dbReference type="ARBA" id="ARBA00023209"/>
    </source>
</evidence>
<feature type="transmembrane region" description="Helical" evidence="10">
    <location>
        <begin position="171"/>
        <end position="188"/>
    </location>
</feature>
<name>A0ABT6TPB0_9BACL</name>
<dbReference type="PANTHER" id="PTHR30309">
    <property type="entry name" value="INNER MEMBRANE PROTEIN YGIH"/>
    <property type="match status" value="1"/>
</dbReference>
<evidence type="ECO:0000256" key="2">
    <source>
        <dbReference type="ARBA" id="ARBA00022516"/>
    </source>
</evidence>
<evidence type="ECO:0000256" key="7">
    <source>
        <dbReference type="ARBA" id="ARBA00023136"/>
    </source>
</evidence>
<dbReference type="RefSeq" id="WP_282911389.1">
    <property type="nucleotide sequence ID" value="NZ_JAGRPV010000001.1"/>
</dbReference>
<accession>A0ABT6TPB0</accession>
<evidence type="ECO:0000313" key="11">
    <source>
        <dbReference type="EMBL" id="MDI4648694.1"/>
    </source>
</evidence>
<comment type="caution">
    <text evidence="11">The sequence shown here is derived from an EMBL/GenBank/DDBJ whole genome shotgun (WGS) entry which is preliminary data.</text>
</comment>
<dbReference type="Proteomes" id="UP001161691">
    <property type="component" value="Unassembled WGS sequence"/>
</dbReference>
<dbReference type="Pfam" id="PF02660">
    <property type="entry name" value="G3P_acyltransf"/>
    <property type="match status" value="1"/>
</dbReference>
<keyword evidence="1" id="KW-1003">Cell membrane</keyword>
<evidence type="ECO:0000256" key="10">
    <source>
        <dbReference type="SAM" id="Phobius"/>
    </source>
</evidence>
<organism evidence="11 12">
    <name type="scientific">Cohnella hashimotonis</name>
    <dbReference type="NCBI Taxonomy" id="2826895"/>
    <lineage>
        <taxon>Bacteria</taxon>
        <taxon>Bacillati</taxon>
        <taxon>Bacillota</taxon>
        <taxon>Bacilli</taxon>
        <taxon>Bacillales</taxon>
        <taxon>Paenibacillaceae</taxon>
        <taxon>Cohnella</taxon>
    </lineage>
</organism>
<feature type="transmembrane region" description="Helical" evidence="10">
    <location>
        <begin position="79"/>
        <end position="98"/>
    </location>
</feature>
<keyword evidence="4 10" id="KW-0812">Transmembrane</keyword>
<evidence type="ECO:0000256" key="9">
    <source>
        <dbReference type="ARBA" id="ARBA00023264"/>
    </source>
</evidence>
<keyword evidence="11" id="KW-0012">Acyltransferase</keyword>
<evidence type="ECO:0000256" key="4">
    <source>
        <dbReference type="ARBA" id="ARBA00022692"/>
    </source>
</evidence>
<feature type="transmembrane region" description="Helical" evidence="10">
    <location>
        <begin position="110"/>
        <end position="134"/>
    </location>
</feature>
<keyword evidence="12" id="KW-1185">Reference proteome</keyword>
<dbReference type="PANTHER" id="PTHR30309:SF1">
    <property type="entry name" value="GLYCEROL-3-PHOSPHATE ACYLTRANSFERASE 1"/>
    <property type="match status" value="1"/>
</dbReference>
<keyword evidence="6" id="KW-0443">Lipid metabolism</keyword>
<dbReference type="EC" id="2.3.1.275" evidence="11"/>
<keyword evidence="8" id="KW-0594">Phospholipid biosynthesis</keyword>
<gene>
    <name evidence="11" type="ORF">KB449_27315</name>
</gene>
<protein>
    <submittedName>
        <fullName evidence="11">Glycerol-3-phosphate acyltransferase</fullName>
        <ecNumber evidence="11">2.3.1.275</ecNumber>
    </submittedName>
</protein>
<proteinExistence type="predicted"/>
<sequence length="206" mass="21871">MTALLWSATLFLCGSLMFSYWLGLAARSNLREIGDGNPGALNLWRAAGFAYGVVGIALDFAKGFAPVAFMLASGRLPGYAAAAASLMPVLGHAFSPFLRGRGGKAIATTFGVWCALSFEGALAYAVILAILLLGGRLTRGTKKASAEADAFQVVLGMMMLLVYALARAFPAPIAAFALANALLLAFTHRRELRRLVARRGADRMRR</sequence>
<keyword evidence="5 10" id="KW-1133">Transmembrane helix</keyword>
<evidence type="ECO:0000256" key="6">
    <source>
        <dbReference type="ARBA" id="ARBA00023098"/>
    </source>
</evidence>
<dbReference type="EMBL" id="JAGRPV010000001">
    <property type="protein sequence ID" value="MDI4648694.1"/>
    <property type="molecule type" value="Genomic_DNA"/>
</dbReference>
<keyword evidence="2" id="KW-0444">Lipid biosynthesis</keyword>
<feature type="transmembrane region" description="Helical" evidence="10">
    <location>
        <begin position="49"/>
        <end position="72"/>
    </location>
</feature>
<dbReference type="SMART" id="SM01207">
    <property type="entry name" value="G3P_acyltransf"/>
    <property type="match status" value="1"/>
</dbReference>